<accession>A0ABT1E3Z0</accession>
<dbReference type="RefSeq" id="WP_253243718.1">
    <property type="nucleotide sequence ID" value="NZ_JAMYJR010000063.1"/>
</dbReference>
<dbReference type="SUPFAM" id="SSF53474">
    <property type="entry name" value="alpha/beta-Hydrolases"/>
    <property type="match status" value="1"/>
</dbReference>
<organism evidence="1 2">
    <name type="scientific">Paractinoplanes aksuensis</name>
    <dbReference type="NCBI Taxonomy" id="2939490"/>
    <lineage>
        <taxon>Bacteria</taxon>
        <taxon>Bacillati</taxon>
        <taxon>Actinomycetota</taxon>
        <taxon>Actinomycetes</taxon>
        <taxon>Micromonosporales</taxon>
        <taxon>Micromonosporaceae</taxon>
        <taxon>Paractinoplanes</taxon>
    </lineage>
</organism>
<proteinExistence type="predicted"/>
<gene>
    <name evidence="1" type="ORF">M1L60_44765</name>
</gene>
<dbReference type="Gene3D" id="3.40.50.1820">
    <property type="entry name" value="alpha/beta hydrolase"/>
    <property type="match status" value="1"/>
</dbReference>
<evidence type="ECO:0000313" key="1">
    <source>
        <dbReference type="EMBL" id="MCO8277710.1"/>
    </source>
</evidence>
<reference evidence="1 2" key="1">
    <citation type="submission" date="2022-06" db="EMBL/GenBank/DDBJ databases">
        <title>New Species of the Genus Actinoplanes, ActinopZanes ferrugineus.</title>
        <authorList>
            <person name="Ding P."/>
        </authorList>
    </citation>
    <scope>NUCLEOTIDE SEQUENCE [LARGE SCALE GENOMIC DNA]</scope>
    <source>
        <strain evidence="1 2">TRM88003</strain>
    </source>
</reference>
<evidence type="ECO:0000313" key="2">
    <source>
        <dbReference type="Proteomes" id="UP001523369"/>
    </source>
</evidence>
<dbReference type="InterPro" id="IPR029058">
    <property type="entry name" value="AB_hydrolase_fold"/>
</dbReference>
<protein>
    <submittedName>
        <fullName evidence="1">Uncharacterized protein</fullName>
    </submittedName>
</protein>
<name>A0ABT1E3Z0_9ACTN</name>
<dbReference type="EMBL" id="JAMYJR010000063">
    <property type="protein sequence ID" value="MCO8277710.1"/>
    <property type="molecule type" value="Genomic_DNA"/>
</dbReference>
<sequence length="63" mass="6406">MNHPKPTVVLVLGAFTDASSFARIVPELLDAGIPVLAPPVSLRSLVRDAAAAATATIPGDRSA</sequence>
<comment type="caution">
    <text evidence="1">The sequence shown here is derived from an EMBL/GenBank/DDBJ whole genome shotgun (WGS) entry which is preliminary data.</text>
</comment>
<keyword evidence="2" id="KW-1185">Reference proteome</keyword>
<dbReference type="Proteomes" id="UP001523369">
    <property type="component" value="Unassembled WGS sequence"/>
</dbReference>